<organism evidence="2 3">
    <name type="scientific">Pseudonocardia bannensis</name>
    <dbReference type="NCBI Taxonomy" id="630973"/>
    <lineage>
        <taxon>Bacteria</taxon>
        <taxon>Bacillati</taxon>
        <taxon>Actinomycetota</taxon>
        <taxon>Actinomycetes</taxon>
        <taxon>Pseudonocardiales</taxon>
        <taxon>Pseudonocardiaceae</taxon>
        <taxon>Pseudonocardia</taxon>
    </lineage>
</organism>
<gene>
    <name evidence="2" type="ORF">HF519_22040</name>
</gene>
<evidence type="ECO:0000313" key="3">
    <source>
        <dbReference type="Proteomes" id="UP000586918"/>
    </source>
</evidence>
<accession>A0A848DNX1</accession>
<dbReference type="Proteomes" id="UP000586918">
    <property type="component" value="Unassembled WGS sequence"/>
</dbReference>
<feature type="region of interest" description="Disordered" evidence="1">
    <location>
        <begin position="1"/>
        <end position="21"/>
    </location>
</feature>
<protein>
    <submittedName>
        <fullName evidence="2">Uncharacterized protein</fullName>
    </submittedName>
</protein>
<dbReference type="AlphaFoldDB" id="A0A848DNX1"/>
<evidence type="ECO:0000256" key="1">
    <source>
        <dbReference type="SAM" id="MobiDB-lite"/>
    </source>
</evidence>
<keyword evidence="3" id="KW-1185">Reference proteome</keyword>
<proteinExistence type="predicted"/>
<dbReference type="SUPFAM" id="SSF55486">
    <property type="entry name" value="Metalloproteases ('zincins'), catalytic domain"/>
    <property type="match status" value="1"/>
</dbReference>
<sequence length="375" mass="40424">MTRAAVYLPDRRSRSEGRSGPGRLEEIELDVLEVGSAHVVLPEATVRDERGGALFTGDGLGRGLVFDPSAGGGPMADAAADRAARAFGVVNAAFHTQRALRYVSGLLGHPLPRLLVRIGMHEQTRRWGGGHYRLPGQGVGADPDATSPAGEVHLGGGAGFVATSGTDRHFRAPAHNPAIVCHEVGHHVCRHTADFRLNRLRPPGQQTNKKRAVDEGTSDVITAILLDTADIYGWHRHRIPEYDRRRRKLDPRWTMAHFQGGRHGDPHADGTVWASACWSARQRVTATGADPTRFDTLLLLGLELFGRDNPAGLTGDALRERRHFSRLLAAMVEADPAMAPHVLAAMAEHGIHLGVSNNDLSRAARMGGSRLAADA</sequence>
<name>A0A848DNX1_9PSEU</name>
<evidence type="ECO:0000313" key="2">
    <source>
        <dbReference type="EMBL" id="NMH94209.1"/>
    </source>
</evidence>
<comment type="caution">
    <text evidence="2">The sequence shown here is derived from an EMBL/GenBank/DDBJ whole genome shotgun (WGS) entry which is preliminary data.</text>
</comment>
<dbReference type="EMBL" id="JAAXKZ010000100">
    <property type="protein sequence ID" value="NMH94209.1"/>
    <property type="molecule type" value="Genomic_DNA"/>
</dbReference>
<reference evidence="2 3" key="1">
    <citation type="submission" date="2020-04" db="EMBL/GenBank/DDBJ databases">
        <authorList>
            <person name="Klaysubun C."/>
            <person name="Duangmal K."/>
            <person name="Lipun K."/>
        </authorList>
    </citation>
    <scope>NUCLEOTIDE SEQUENCE [LARGE SCALE GENOMIC DNA]</scope>
    <source>
        <strain evidence="2 3">DSM 45300</strain>
    </source>
</reference>
<dbReference type="RefSeq" id="WP_169414900.1">
    <property type="nucleotide sequence ID" value="NZ_JAAXKZ010000100.1"/>
</dbReference>